<dbReference type="EMBL" id="LWDF02000235">
    <property type="protein sequence ID" value="KAE8251699.1"/>
    <property type="molecule type" value="Genomic_DNA"/>
</dbReference>
<feature type="transmembrane region" description="Helical" evidence="2">
    <location>
        <begin position="138"/>
        <end position="163"/>
    </location>
</feature>
<keyword evidence="2" id="KW-0472">Membrane</keyword>
<feature type="transmembrane region" description="Helical" evidence="2">
    <location>
        <begin position="423"/>
        <end position="448"/>
    </location>
</feature>
<evidence type="ECO:0000313" key="4">
    <source>
        <dbReference type="Proteomes" id="UP000077521"/>
    </source>
</evidence>
<feature type="transmembrane region" description="Helical" evidence="2">
    <location>
        <begin position="248"/>
        <end position="273"/>
    </location>
</feature>
<keyword evidence="4" id="KW-1185">Reference proteome</keyword>
<evidence type="ECO:0000313" key="3">
    <source>
        <dbReference type="EMBL" id="KAE8251699.1"/>
    </source>
</evidence>
<reference evidence="3" key="2">
    <citation type="journal article" date="2019" name="IMA Fungus">
        <title>Genome sequencing and comparison of five Tilletia species to identify candidate genes for the detection of regulated species infecting wheat.</title>
        <authorList>
            <person name="Nguyen H.D.T."/>
            <person name="Sultana T."/>
            <person name="Kesanakurti P."/>
            <person name="Hambleton S."/>
        </authorList>
    </citation>
    <scope>NUCLEOTIDE SEQUENCE</scope>
    <source>
        <strain evidence="3">DAOMC 236416</strain>
    </source>
</reference>
<protein>
    <submittedName>
        <fullName evidence="3">Uncharacterized protein</fullName>
    </submittedName>
</protein>
<feature type="compositionally biased region" description="Polar residues" evidence="1">
    <location>
        <begin position="589"/>
        <end position="605"/>
    </location>
</feature>
<name>A0A177TAF9_9BASI</name>
<feature type="compositionally biased region" description="Polar residues" evidence="1">
    <location>
        <begin position="614"/>
        <end position="624"/>
    </location>
</feature>
<proteinExistence type="predicted"/>
<keyword evidence="2" id="KW-0812">Transmembrane</keyword>
<feature type="transmembrane region" description="Helical" evidence="2">
    <location>
        <begin position="184"/>
        <end position="202"/>
    </location>
</feature>
<feature type="region of interest" description="Disordered" evidence="1">
    <location>
        <begin position="490"/>
        <end position="517"/>
    </location>
</feature>
<feature type="transmembrane region" description="Helical" evidence="2">
    <location>
        <begin position="50"/>
        <end position="77"/>
    </location>
</feature>
<dbReference type="AlphaFoldDB" id="A0A177TAF9"/>
<evidence type="ECO:0000256" key="1">
    <source>
        <dbReference type="SAM" id="MobiDB-lite"/>
    </source>
</evidence>
<sequence length="635" mass="69671">MDLYSRFDLPPPPPPIFLTRDHSASRARFPELQDAAELMDFVRVMVIWDFPAWVIVTYIVTIFVVCIYVAVSLVIIVKKLRRRASWILRFGNKGSLVIPHAQNSTMLCYAFYEVLILGCICELYFAHRAGRTIRHGPLWVTGLILPLAAGALFQVWGLVIAAIPKQLGGALISSRAPAQVLNSIFIGPPLAFLVLCMTLTGISDYHWNQIDAKDWPAFQHRYGSETELSREMLVDAQKIWDHLLQSALFLSINFIVWVVIGFVMIFLHASIVLRTVMSLRKFLAKHEAIQRRLGKGGASDSKHTASQSSRRFLSKQMARIRGLRDQYSSRGTGSLQTKSDNTGSDPARSPIEPPLEQESPVYRSETPPGTAPMMGQQWAQKVLVYFTGQCACVSMGGISMIGLGIALTATLYPAMEQQSRAPIIALALVSLCYITLGIGLVNVASLAYSSFEAPFSALIQAKISAAETAHGRSVFAKADAKNLLLSEVKDRSKAGQGSQSSPRAQSPSHEEVKLESLQTDPELRFSQFSREREGRPNSVCRPTPPEAIVLHSHRTSPTALSGGSASSSTNLVLPALQFSYYDQAAGAESASSFQVSQASPTTPISTARPPPSQLQPTELQSNRPSWAPFSSYYEA</sequence>
<keyword evidence="2" id="KW-1133">Transmembrane helix</keyword>
<dbReference type="Proteomes" id="UP000077521">
    <property type="component" value="Unassembled WGS sequence"/>
</dbReference>
<feature type="region of interest" description="Disordered" evidence="1">
    <location>
        <begin position="326"/>
        <end position="370"/>
    </location>
</feature>
<gene>
    <name evidence="3" type="ORF">A4X13_0g3876</name>
</gene>
<evidence type="ECO:0000256" key="2">
    <source>
        <dbReference type="SAM" id="Phobius"/>
    </source>
</evidence>
<reference evidence="3" key="1">
    <citation type="submission" date="2016-04" db="EMBL/GenBank/DDBJ databases">
        <authorList>
            <person name="Nguyen H.D."/>
            <person name="Samba Siva P."/>
            <person name="Cullis J."/>
            <person name="Levesque C.A."/>
            <person name="Hambleton S."/>
        </authorList>
    </citation>
    <scope>NUCLEOTIDE SEQUENCE</scope>
    <source>
        <strain evidence="3">DAOMC 236416</strain>
    </source>
</reference>
<feature type="compositionally biased region" description="Polar residues" evidence="1">
    <location>
        <begin position="495"/>
        <end position="507"/>
    </location>
</feature>
<accession>A0A177TAF9</accession>
<feature type="compositionally biased region" description="Polar residues" evidence="1">
    <location>
        <begin position="326"/>
        <end position="344"/>
    </location>
</feature>
<comment type="caution">
    <text evidence="3">The sequence shown here is derived from an EMBL/GenBank/DDBJ whole genome shotgun (WGS) entry which is preliminary data.</text>
</comment>
<feature type="region of interest" description="Disordered" evidence="1">
    <location>
        <begin position="589"/>
        <end position="635"/>
    </location>
</feature>
<organism evidence="3 4">
    <name type="scientific">Tilletia indica</name>
    <dbReference type="NCBI Taxonomy" id="43049"/>
    <lineage>
        <taxon>Eukaryota</taxon>
        <taxon>Fungi</taxon>
        <taxon>Dikarya</taxon>
        <taxon>Basidiomycota</taxon>
        <taxon>Ustilaginomycotina</taxon>
        <taxon>Exobasidiomycetes</taxon>
        <taxon>Tilletiales</taxon>
        <taxon>Tilletiaceae</taxon>
        <taxon>Tilletia</taxon>
    </lineage>
</organism>
<feature type="transmembrane region" description="Helical" evidence="2">
    <location>
        <begin position="382"/>
        <end position="411"/>
    </location>
</feature>
<feature type="transmembrane region" description="Helical" evidence="2">
    <location>
        <begin position="106"/>
        <end position="126"/>
    </location>
</feature>
<feature type="region of interest" description="Disordered" evidence="1">
    <location>
        <begin position="294"/>
        <end position="313"/>
    </location>
</feature>